<gene>
    <name evidence="2" type="ORF">UFOPK3708_01289</name>
</gene>
<protein>
    <submittedName>
        <fullName evidence="2">Unannotated protein</fullName>
    </submittedName>
</protein>
<feature type="domain" description="EAL" evidence="1">
    <location>
        <begin position="1"/>
        <end position="234"/>
    </location>
</feature>
<sequence length="235" mass="26728">METQLEVAGTQLVAWYQRYETPSLQSVGELLTRPDSLLGPEEYFNRAKIAQLFEILEWHLGVVAELHHDYGVDLSINIHNSMVDAEIDRDRFLELIGREDHPVTFEFTETCPMPPVDISNRLLRNIRELGHRSSLDDFGAGFNGVSLLSDYDFDVVKIDRSLLTDIETQPQKQQAMRLLARTLDVLGKSHVVEGVETEEVHKILLEAGFSVFQGYLFHRPEPLLGLISSARKEVV</sequence>
<dbReference type="InterPro" id="IPR035919">
    <property type="entry name" value="EAL_sf"/>
</dbReference>
<dbReference type="SUPFAM" id="SSF141868">
    <property type="entry name" value="EAL domain-like"/>
    <property type="match status" value="1"/>
</dbReference>
<dbReference type="SMART" id="SM00052">
    <property type="entry name" value="EAL"/>
    <property type="match status" value="1"/>
</dbReference>
<evidence type="ECO:0000313" key="2">
    <source>
        <dbReference type="EMBL" id="CAB4938301.1"/>
    </source>
</evidence>
<evidence type="ECO:0000259" key="1">
    <source>
        <dbReference type="PROSITE" id="PS50883"/>
    </source>
</evidence>
<dbReference type="InterPro" id="IPR001633">
    <property type="entry name" value="EAL_dom"/>
</dbReference>
<accession>A0A6J7J5X6</accession>
<organism evidence="2">
    <name type="scientific">freshwater metagenome</name>
    <dbReference type="NCBI Taxonomy" id="449393"/>
    <lineage>
        <taxon>unclassified sequences</taxon>
        <taxon>metagenomes</taxon>
        <taxon>ecological metagenomes</taxon>
    </lineage>
</organism>
<dbReference type="AlphaFoldDB" id="A0A6J7J5X6"/>
<proteinExistence type="predicted"/>
<reference evidence="2" key="1">
    <citation type="submission" date="2020-05" db="EMBL/GenBank/DDBJ databases">
        <authorList>
            <person name="Chiriac C."/>
            <person name="Salcher M."/>
            <person name="Ghai R."/>
            <person name="Kavagutti S V."/>
        </authorList>
    </citation>
    <scope>NUCLEOTIDE SEQUENCE</scope>
</reference>
<dbReference type="EMBL" id="CAFBNA010000083">
    <property type="protein sequence ID" value="CAB4938301.1"/>
    <property type="molecule type" value="Genomic_DNA"/>
</dbReference>
<dbReference type="CDD" id="cd01948">
    <property type="entry name" value="EAL"/>
    <property type="match status" value="1"/>
</dbReference>
<dbReference type="PANTHER" id="PTHR33121">
    <property type="entry name" value="CYCLIC DI-GMP PHOSPHODIESTERASE PDEF"/>
    <property type="match status" value="1"/>
</dbReference>
<dbReference type="InterPro" id="IPR050706">
    <property type="entry name" value="Cyclic-di-GMP_PDE-like"/>
</dbReference>
<dbReference type="GO" id="GO:0071111">
    <property type="term" value="F:cyclic-guanylate-specific phosphodiesterase activity"/>
    <property type="evidence" value="ECO:0007669"/>
    <property type="project" value="InterPro"/>
</dbReference>
<name>A0A6J7J5X6_9ZZZZ</name>
<dbReference type="Pfam" id="PF00563">
    <property type="entry name" value="EAL"/>
    <property type="match status" value="1"/>
</dbReference>
<dbReference type="PROSITE" id="PS50883">
    <property type="entry name" value="EAL"/>
    <property type="match status" value="1"/>
</dbReference>
<dbReference type="Gene3D" id="3.20.20.450">
    <property type="entry name" value="EAL domain"/>
    <property type="match status" value="1"/>
</dbReference>
<dbReference type="PANTHER" id="PTHR33121:SF70">
    <property type="entry name" value="SIGNALING PROTEIN YKOW"/>
    <property type="match status" value="1"/>
</dbReference>